<reference evidence="1" key="1">
    <citation type="submission" date="2020-08" db="EMBL/GenBank/DDBJ databases">
        <title>Paracoccus amoyensis sp. nov., isolated from the surface seawater at coast of Xiamen, Fujian.</title>
        <authorList>
            <person name="Lyu L."/>
        </authorList>
    </citation>
    <scope>NUCLEOTIDE SEQUENCE</scope>
    <source>
        <strain evidence="1">11-3</strain>
    </source>
</reference>
<sequence>MTADDKEFNPFEFTASVSAALRTGDVDKAKEIVQLTIAKGTLSPTNYRATNAQNLIRAVEEQHLRIEDLTAGTSAERFDVIYAKARALNAVLGIPPYLNRKSERGRYETRIPANPVVMTHEFSDVPSDELSLLETAGFCKPAALHEACSIFVERDCRVSALGGDDMTIVTDEGFYHPRRSSRVAKVSHSIALRKPEGRLPEACILPFAHSAGNY</sequence>
<gene>
    <name evidence="1" type="ORF">H4P12_14915</name>
</gene>
<dbReference type="Proteomes" id="UP000608594">
    <property type="component" value="Unassembled WGS sequence"/>
</dbReference>
<dbReference type="AlphaFoldDB" id="A0A926GBH6"/>
<evidence type="ECO:0000313" key="2">
    <source>
        <dbReference type="Proteomes" id="UP000608594"/>
    </source>
</evidence>
<organism evidence="1 2">
    <name type="scientific">Paracoccus amoyensis</name>
    <dbReference type="NCBI Taxonomy" id="2760093"/>
    <lineage>
        <taxon>Bacteria</taxon>
        <taxon>Pseudomonadati</taxon>
        <taxon>Pseudomonadota</taxon>
        <taxon>Alphaproteobacteria</taxon>
        <taxon>Rhodobacterales</taxon>
        <taxon>Paracoccaceae</taxon>
        <taxon>Paracoccus</taxon>
    </lineage>
</organism>
<accession>A0A926GBH6</accession>
<comment type="caution">
    <text evidence="1">The sequence shown here is derived from an EMBL/GenBank/DDBJ whole genome shotgun (WGS) entry which is preliminary data.</text>
</comment>
<evidence type="ECO:0000313" key="1">
    <source>
        <dbReference type="EMBL" id="MBC9247968.1"/>
    </source>
</evidence>
<dbReference type="EMBL" id="JACOQL010000004">
    <property type="protein sequence ID" value="MBC9247968.1"/>
    <property type="molecule type" value="Genomic_DNA"/>
</dbReference>
<proteinExistence type="predicted"/>
<name>A0A926GBH6_9RHOB</name>
<keyword evidence="2" id="KW-1185">Reference proteome</keyword>
<dbReference type="RefSeq" id="WP_187794448.1">
    <property type="nucleotide sequence ID" value="NZ_JACOQL010000004.1"/>
</dbReference>
<protein>
    <submittedName>
        <fullName evidence="1">Uncharacterized protein</fullName>
    </submittedName>
</protein>